<accession>A0A6J4PWN9</accession>
<dbReference type="SUPFAM" id="SSF74650">
    <property type="entry name" value="Galactose mutarotase-like"/>
    <property type="match status" value="1"/>
</dbReference>
<organism evidence="2">
    <name type="scientific">uncultured Quadrisphaera sp</name>
    <dbReference type="NCBI Taxonomy" id="904978"/>
    <lineage>
        <taxon>Bacteria</taxon>
        <taxon>Bacillati</taxon>
        <taxon>Actinomycetota</taxon>
        <taxon>Actinomycetes</taxon>
        <taxon>Kineosporiales</taxon>
        <taxon>Kineosporiaceae</taxon>
        <taxon>Quadrisphaera</taxon>
        <taxon>environmental samples</taxon>
    </lineage>
</organism>
<dbReference type="Gene3D" id="2.70.98.10">
    <property type="match status" value="1"/>
</dbReference>
<dbReference type="GO" id="GO:0016853">
    <property type="term" value="F:isomerase activity"/>
    <property type="evidence" value="ECO:0007669"/>
    <property type="project" value="InterPro"/>
</dbReference>
<evidence type="ECO:0000256" key="1">
    <source>
        <dbReference type="SAM" id="MobiDB-lite"/>
    </source>
</evidence>
<reference evidence="2" key="1">
    <citation type="submission" date="2020-02" db="EMBL/GenBank/DDBJ databases">
        <authorList>
            <person name="Meier V. D."/>
        </authorList>
    </citation>
    <scope>NUCLEOTIDE SEQUENCE</scope>
    <source>
        <strain evidence="2">AVDCRST_MAG35</strain>
    </source>
</reference>
<proteinExistence type="predicted"/>
<name>A0A6J4PWN9_9ACTN</name>
<protein>
    <submittedName>
        <fullName evidence="2">Aldose epimerase family protein</fullName>
    </submittedName>
</protein>
<dbReference type="AlphaFoldDB" id="A0A6J4PWN9"/>
<feature type="compositionally biased region" description="Gly residues" evidence="1">
    <location>
        <begin position="50"/>
        <end position="72"/>
    </location>
</feature>
<dbReference type="InterPro" id="IPR011013">
    <property type="entry name" value="Gal_mutarotase_sf_dom"/>
</dbReference>
<sequence>MAPWAGRVRRGVMTWRGVEHQLPVPKPPHAIHGTVARVPWEVLSSHGRGDGAGPDGGGGGGGGQDGGAGGGSAPEAGTAGAVLRADLGGDWPWPGHAVLRYALDESSLTTTLEVHADEQEMPAWTGLHPWFPRTLRGQRVRISLAARSVLAAQEEGIPTLEEVPLPDGPAEDAGLNDTLAGVTWPVTLTWPGVAALEVSADAPWAVVFTQREEAVCVEPQTAPPDATALGLEGLAAPGSPVALTTTWRWRVGGDEGA</sequence>
<feature type="region of interest" description="Disordered" evidence="1">
    <location>
        <begin position="44"/>
        <end position="77"/>
    </location>
</feature>
<dbReference type="InterPro" id="IPR014718">
    <property type="entry name" value="GH-type_carb-bd"/>
</dbReference>
<dbReference type="GO" id="GO:0030246">
    <property type="term" value="F:carbohydrate binding"/>
    <property type="evidence" value="ECO:0007669"/>
    <property type="project" value="InterPro"/>
</dbReference>
<gene>
    <name evidence="2" type="ORF">AVDCRST_MAG35-2179</name>
</gene>
<dbReference type="EMBL" id="CADCUY010000458">
    <property type="protein sequence ID" value="CAA9424094.1"/>
    <property type="molecule type" value="Genomic_DNA"/>
</dbReference>
<dbReference type="Pfam" id="PF01263">
    <property type="entry name" value="Aldose_epim"/>
    <property type="match status" value="1"/>
</dbReference>
<evidence type="ECO:0000313" key="2">
    <source>
        <dbReference type="EMBL" id="CAA9424094.1"/>
    </source>
</evidence>
<dbReference type="GO" id="GO:0005975">
    <property type="term" value="P:carbohydrate metabolic process"/>
    <property type="evidence" value="ECO:0007669"/>
    <property type="project" value="InterPro"/>
</dbReference>
<dbReference type="InterPro" id="IPR008183">
    <property type="entry name" value="Aldose_1/G6P_1-epimerase"/>
</dbReference>